<dbReference type="Gene3D" id="2.60.420.10">
    <property type="entry name" value="Maltose phosphorylase, domain 3"/>
    <property type="match status" value="1"/>
</dbReference>
<comment type="caution">
    <text evidence="2">The sequence shown here is derived from an EMBL/GenBank/DDBJ whole genome shotgun (WGS) entry which is preliminary data.</text>
</comment>
<organism evidence="2 3">
    <name type="scientific">Promicromonospora thailandica</name>
    <dbReference type="NCBI Taxonomy" id="765201"/>
    <lineage>
        <taxon>Bacteria</taxon>
        <taxon>Bacillati</taxon>
        <taxon>Actinomycetota</taxon>
        <taxon>Actinomycetes</taxon>
        <taxon>Micrococcales</taxon>
        <taxon>Promicromonosporaceae</taxon>
        <taxon>Promicromonospora</taxon>
    </lineage>
</organism>
<evidence type="ECO:0000313" key="3">
    <source>
        <dbReference type="Proteomes" id="UP001139493"/>
    </source>
</evidence>
<dbReference type="InterPro" id="IPR054491">
    <property type="entry name" value="MGH1-like_GH"/>
</dbReference>
<dbReference type="PANTHER" id="PTHR34987">
    <property type="entry name" value="C, PUTATIVE (AFU_ORTHOLOGUE AFUA_3G02880)-RELATED"/>
    <property type="match status" value="1"/>
</dbReference>
<dbReference type="Proteomes" id="UP001139493">
    <property type="component" value="Unassembled WGS sequence"/>
</dbReference>
<gene>
    <name evidence="2" type="ORF">APR03_003225</name>
</gene>
<feature type="domain" description="Mannosylglycerate hydrolase MGH1-like glycoside hydrolase" evidence="1">
    <location>
        <begin position="61"/>
        <end position="392"/>
    </location>
</feature>
<reference evidence="2" key="1">
    <citation type="submission" date="2022-06" db="EMBL/GenBank/DDBJ databases">
        <title>Genomic Encyclopedia of Archaeal and Bacterial Type Strains, Phase II (KMG-II): from individual species to whole genera.</title>
        <authorList>
            <person name="Goeker M."/>
        </authorList>
    </citation>
    <scope>NUCLEOTIDE SEQUENCE</scope>
    <source>
        <strain evidence="2">DSM 26652</strain>
    </source>
</reference>
<dbReference type="InterPro" id="IPR012341">
    <property type="entry name" value="6hp_glycosidase-like_sf"/>
</dbReference>
<sequence>MLPSLTCADPAMQDLLAPAWAGALTNLLRTNTVPYDPAVYDSTGLLDPRVGTFFRAGGGYEQPWTRDAAVNAWNAGSLLAPGVARNTLWSVVTRQPDGALVVQQDDQWWDQVVWVPAAWHHYLVTGDSAFLADAYRTAATTLALRESSQWDERYGLFAGPSFFNDGIAGYPDALALLDDGASSFVLDHPDAVTQLALSTNALYHGAYLSLAAMADELGRDATTAQGYRRRATDLAAAVERHLWQPGRGRYGYTIPTRGPASGELQDYQEGAGLAFAVLLGVADGARARAVVDGARVSPHGITDVHPRFGRYVAAGHAGRHNDIVWPVVQGFWAEAAARTGHAPAFAREVEALARLFARTGSWFEIYDAGTGTVDGGFQTGHVWESQPDQTWSATAFLRAVHAGLFGLRPRPDGLDLAPVLPAGWGEVTLTGLPYRAAELTLRLRGAGTRVVSLTVDGERVDDGPHLPAGLTGSHAVDVLLADTGAR</sequence>
<keyword evidence="3" id="KW-1185">Reference proteome</keyword>
<proteinExistence type="predicted"/>
<dbReference type="EMBL" id="JAMTCS010000010">
    <property type="protein sequence ID" value="MCP2265860.1"/>
    <property type="molecule type" value="Genomic_DNA"/>
</dbReference>
<dbReference type="InterPro" id="IPR008928">
    <property type="entry name" value="6-hairpin_glycosidase_sf"/>
</dbReference>
<dbReference type="PANTHER" id="PTHR34987:SF4">
    <property type="entry name" value="ALPHA-L-RHAMNOSIDASE C-TERMINAL DOMAIN-CONTAINING PROTEIN"/>
    <property type="match status" value="1"/>
</dbReference>
<dbReference type="AlphaFoldDB" id="A0A9X2JVR6"/>
<dbReference type="Pfam" id="PF22422">
    <property type="entry name" value="MGH1-like_GH"/>
    <property type="match status" value="1"/>
</dbReference>
<dbReference type="SUPFAM" id="SSF48208">
    <property type="entry name" value="Six-hairpin glycosidases"/>
    <property type="match status" value="1"/>
</dbReference>
<evidence type="ECO:0000313" key="2">
    <source>
        <dbReference type="EMBL" id="MCP2265860.1"/>
    </source>
</evidence>
<name>A0A9X2JVR6_9MICO</name>
<evidence type="ECO:0000259" key="1">
    <source>
        <dbReference type="Pfam" id="PF22422"/>
    </source>
</evidence>
<dbReference type="Gene3D" id="1.50.10.10">
    <property type="match status" value="1"/>
</dbReference>
<accession>A0A9X2JVR6</accession>
<dbReference type="GO" id="GO:0005975">
    <property type="term" value="P:carbohydrate metabolic process"/>
    <property type="evidence" value="ECO:0007669"/>
    <property type="project" value="InterPro"/>
</dbReference>
<protein>
    <recommendedName>
        <fullName evidence="1">Mannosylglycerate hydrolase MGH1-like glycoside hydrolase domain-containing protein</fullName>
    </recommendedName>
</protein>
<dbReference type="RefSeq" id="WP_253837271.1">
    <property type="nucleotide sequence ID" value="NZ_JAMTCS010000010.1"/>
</dbReference>